<reference evidence="2 3" key="2">
    <citation type="submission" date="2019-02" db="EMBL/GenBank/DDBJ databases">
        <title>'Lichenibacterium ramalinii' gen. nov. sp. nov., 'Lichenibacterium minor' gen. nov. sp. nov.</title>
        <authorList>
            <person name="Pankratov T."/>
        </authorList>
    </citation>
    <scope>NUCLEOTIDE SEQUENCE [LARGE SCALE GENOMIC DNA]</scope>
    <source>
        <strain evidence="2 3">RmlP026</strain>
    </source>
</reference>
<accession>A0A4Q2UBJ2</accession>
<name>A0A4Q2UBJ2_9HYPH</name>
<dbReference type="PROSITE" id="PS51318">
    <property type="entry name" value="TAT"/>
    <property type="match status" value="1"/>
</dbReference>
<dbReference type="RefSeq" id="WP_129222832.1">
    <property type="nucleotide sequence ID" value="NZ_QYBB01000001.1"/>
</dbReference>
<keyword evidence="1" id="KW-0732">Signal</keyword>
<evidence type="ECO:0000313" key="3">
    <source>
        <dbReference type="Proteomes" id="UP000290759"/>
    </source>
</evidence>
<dbReference type="AlphaFoldDB" id="A0A4Q2UBJ2"/>
<organism evidence="2 3">
    <name type="scientific">Lichenibacterium minor</name>
    <dbReference type="NCBI Taxonomy" id="2316528"/>
    <lineage>
        <taxon>Bacteria</taxon>
        <taxon>Pseudomonadati</taxon>
        <taxon>Pseudomonadota</taxon>
        <taxon>Alphaproteobacteria</taxon>
        <taxon>Hyphomicrobiales</taxon>
        <taxon>Lichenihabitantaceae</taxon>
        <taxon>Lichenibacterium</taxon>
    </lineage>
</organism>
<dbReference type="EMBL" id="QYBB01000001">
    <property type="protein sequence ID" value="RYC33972.1"/>
    <property type="molecule type" value="Genomic_DNA"/>
</dbReference>
<feature type="chain" id="PRO_5020945454" evidence="1">
    <location>
        <begin position="22"/>
        <end position="184"/>
    </location>
</feature>
<comment type="caution">
    <text evidence="2">The sequence shown here is derived from an EMBL/GenBank/DDBJ whole genome shotgun (WGS) entry which is preliminary data.</text>
</comment>
<dbReference type="InterPro" id="IPR006311">
    <property type="entry name" value="TAT_signal"/>
</dbReference>
<gene>
    <name evidence="2" type="ORF">D3273_01610</name>
</gene>
<sequence>MTLLPTRRAALGFLASAAAGAALPLARSAPAAAQFGPSPFDAPAAVPAGLRFGTVSADTSRIARLGNPVGAQILQRDLDRQLRVVFADLMGGGSRGAALLVRVNSLYLGLYTGGRAGSGQGIGPDNIDGVGLVSSGGRVLSQTPIYTTLDPSYSGAWYLPDIDRRRIDSISYQLAYWLRREMGI</sequence>
<protein>
    <submittedName>
        <fullName evidence="2">Uncharacterized protein</fullName>
    </submittedName>
</protein>
<proteinExistence type="predicted"/>
<evidence type="ECO:0000313" key="2">
    <source>
        <dbReference type="EMBL" id="RYC33972.1"/>
    </source>
</evidence>
<reference evidence="2 3" key="1">
    <citation type="submission" date="2018-12" db="EMBL/GenBank/DDBJ databases">
        <authorList>
            <person name="Grouzdev D.S."/>
            <person name="Krutkina M.S."/>
        </authorList>
    </citation>
    <scope>NUCLEOTIDE SEQUENCE [LARGE SCALE GENOMIC DNA]</scope>
    <source>
        <strain evidence="2 3">RmlP026</strain>
    </source>
</reference>
<keyword evidence="3" id="KW-1185">Reference proteome</keyword>
<feature type="signal peptide" evidence="1">
    <location>
        <begin position="1"/>
        <end position="21"/>
    </location>
</feature>
<dbReference type="OrthoDB" id="8159918at2"/>
<evidence type="ECO:0000256" key="1">
    <source>
        <dbReference type="SAM" id="SignalP"/>
    </source>
</evidence>
<dbReference type="Proteomes" id="UP000290759">
    <property type="component" value="Unassembled WGS sequence"/>
</dbReference>